<name>A0A0M2NB37_9FIRM</name>
<dbReference type="SUPFAM" id="SSF100950">
    <property type="entry name" value="NagB/RpiA/CoA transferase-like"/>
    <property type="match status" value="1"/>
</dbReference>
<organism evidence="6 7">
    <name type="scientific">Christensenella hongkongensis</name>
    <dbReference type="NCBI Taxonomy" id="270498"/>
    <lineage>
        <taxon>Bacteria</taxon>
        <taxon>Bacillati</taxon>
        <taxon>Bacillota</taxon>
        <taxon>Clostridia</taxon>
        <taxon>Christensenellales</taxon>
        <taxon>Christensenellaceae</taxon>
        <taxon>Christensenella</taxon>
    </lineage>
</organism>
<feature type="domain" description="Sugar-binding" evidence="5">
    <location>
        <begin position="62"/>
        <end position="317"/>
    </location>
</feature>
<keyword evidence="7" id="KW-1185">Reference proteome</keyword>
<dbReference type="OrthoDB" id="58802at2"/>
<evidence type="ECO:0000256" key="2">
    <source>
        <dbReference type="ARBA" id="ARBA00023015"/>
    </source>
</evidence>
<evidence type="ECO:0000256" key="1">
    <source>
        <dbReference type="ARBA" id="ARBA00010466"/>
    </source>
</evidence>
<keyword evidence="2" id="KW-0805">Transcription regulation</keyword>
<gene>
    <name evidence="6" type="ORF">CHK_3041</name>
</gene>
<comment type="caution">
    <text evidence="6">The sequence shown here is derived from an EMBL/GenBank/DDBJ whole genome shotgun (WGS) entry which is preliminary data.</text>
</comment>
<dbReference type="Gene3D" id="3.40.50.1360">
    <property type="match status" value="1"/>
</dbReference>
<dbReference type="AlphaFoldDB" id="A0A0M2NB37"/>
<evidence type="ECO:0000313" key="6">
    <source>
        <dbReference type="EMBL" id="KKI49463.1"/>
    </source>
</evidence>
<proteinExistence type="inferred from homology"/>
<dbReference type="GO" id="GO:0030246">
    <property type="term" value="F:carbohydrate binding"/>
    <property type="evidence" value="ECO:0007669"/>
    <property type="project" value="InterPro"/>
</dbReference>
<dbReference type="GO" id="GO:0003677">
    <property type="term" value="F:DNA binding"/>
    <property type="evidence" value="ECO:0007669"/>
    <property type="project" value="UniProtKB-KW"/>
</dbReference>
<sequence>MAKDIENNELNLMISVVKKYYELGMNQEQIAKEEFISKSSVCRLIKKAVDNGYVKFQINYPVESVKTLENEFHRMFDLDKVFITPTYTEDADIRLKDTCKSVAGDICKIVKPDDIIGVTWGTTMEQLANTIMTIPNTKKCSKVVLINGSVAGDISSTKSSQIVEQFSQFFSAQGFLLPVPLVVDNKRIAQAIQMDSHVKYVMDLAHESQLAIVSVGAVSYESVLRTRSAYSKEDFDEIMALGAVGDIAGRCFDINGKQVSKPVIDRTIGLKTEDIKSKKVRIGVAVGEKKVKAIIGALRGGIINRFYTDEITAQEVIKVFKNIQREEKQ</sequence>
<evidence type="ECO:0000313" key="7">
    <source>
        <dbReference type="Proteomes" id="UP000034076"/>
    </source>
</evidence>
<keyword evidence="3" id="KW-0238">DNA-binding</keyword>
<dbReference type="InterPro" id="IPR037171">
    <property type="entry name" value="NagB/RpiA_transferase-like"/>
</dbReference>
<evidence type="ECO:0000256" key="4">
    <source>
        <dbReference type="ARBA" id="ARBA00023163"/>
    </source>
</evidence>
<dbReference type="PANTHER" id="PTHR34294:SF1">
    <property type="entry name" value="TRANSCRIPTIONAL REGULATOR LSRR"/>
    <property type="match status" value="1"/>
</dbReference>
<dbReference type="Pfam" id="PF04198">
    <property type="entry name" value="Sugar-bind"/>
    <property type="match status" value="1"/>
</dbReference>
<comment type="similarity">
    <text evidence="1">Belongs to the SorC transcriptional regulatory family.</text>
</comment>
<evidence type="ECO:0000259" key="5">
    <source>
        <dbReference type="Pfam" id="PF04198"/>
    </source>
</evidence>
<keyword evidence="4" id="KW-0804">Transcription</keyword>
<evidence type="ECO:0000256" key="3">
    <source>
        <dbReference type="ARBA" id="ARBA00023125"/>
    </source>
</evidence>
<dbReference type="InterPro" id="IPR051054">
    <property type="entry name" value="SorC_transcr_regulators"/>
</dbReference>
<dbReference type="EMBL" id="LAYJ01000133">
    <property type="protein sequence ID" value="KKI49463.1"/>
    <property type="molecule type" value="Genomic_DNA"/>
</dbReference>
<accession>A0A0M2NB37</accession>
<dbReference type="InterPro" id="IPR007324">
    <property type="entry name" value="Sugar-bd_dom_put"/>
</dbReference>
<dbReference type="Proteomes" id="UP000034076">
    <property type="component" value="Unassembled WGS sequence"/>
</dbReference>
<dbReference type="PANTHER" id="PTHR34294">
    <property type="entry name" value="TRANSCRIPTIONAL REGULATOR-RELATED"/>
    <property type="match status" value="1"/>
</dbReference>
<protein>
    <submittedName>
        <fullName evidence="6">Deoxyribonucleoside regulator DeoR (Transcriptional repressor)</fullName>
    </submittedName>
</protein>
<dbReference type="Gene3D" id="1.10.10.60">
    <property type="entry name" value="Homeodomain-like"/>
    <property type="match status" value="1"/>
</dbReference>
<dbReference type="STRING" id="270498.CHK_3041"/>
<reference evidence="6 7" key="1">
    <citation type="submission" date="2015-04" db="EMBL/GenBank/DDBJ databases">
        <title>Draft genome sequence of bacteremic isolate Catabacter hongkongensis type strain HKU16T.</title>
        <authorList>
            <person name="Lau S.K."/>
            <person name="Teng J.L."/>
            <person name="Huang Y."/>
            <person name="Curreem S.O."/>
            <person name="Tsui S.K."/>
            <person name="Woo P.C."/>
        </authorList>
    </citation>
    <scope>NUCLEOTIDE SEQUENCE [LARGE SCALE GENOMIC DNA]</scope>
    <source>
        <strain evidence="6 7">HKU16</strain>
    </source>
</reference>
<dbReference type="RefSeq" id="WP_046444798.1">
    <property type="nucleotide sequence ID" value="NZ_CAUERS010000035.1"/>
</dbReference>